<sequence length="62" mass="6511">MPQFAGTAWINTDGRRYHKAGRATALVQKIDAVLVTVLAIAGQIFSPEVGAAATKTTKPRGS</sequence>
<organism evidence="1 2">
    <name type="scientific">Phreatobacter oligotrophus</name>
    <dbReference type="NCBI Taxonomy" id="1122261"/>
    <lineage>
        <taxon>Bacteria</taxon>
        <taxon>Pseudomonadati</taxon>
        <taxon>Pseudomonadota</taxon>
        <taxon>Alphaproteobacteria</taxon>
        <taxon>Hyphomicrobiales</taxon>
        <taxon>Phreatobacteraceae</taxon>
        <taxon>Phreatobacter</taxon>
    </lineage>
</organism>
<protein>
    <submittedName>
        <fullName evidence="1">Uncharacterized protein</fullName>
    </submittedName>
</protein>
<proteinExistence type="predicted"/>
<accession>A0A2T4YWZ3</accession>
<dbReference type="EMBL" id="PZZL01000016">
    <property type="protein sequence ID" value="PTM49903.1"/>
    <property type="molecule type" value="Genomic_DNA"/>
</dbReference>
<keyword evidence="2" id="KW-1185">Reference proteome</keyword>
<evidence type="ECO:0000313" key="2">
    <source>
        <dbReference type="Proteomes" id="UP000241808"/>
    </source>
</evidence>
<dbReference type="Proteomes" id="UP000241808">
    <property type="component" value="Unassembled WGS sequence"/>
</dbReference>
<reference evidence="1 2" key="1">
    <citation type="submission" date="2018-04" db="EMBL/GenBank/DDBJ databases">
        <title>Genomic Encyclopedia of Archaeal and Bacterial Type Strains, Phase II (KMG-II): from individual species to whole genera.</title>
        <authorList>
            <person name="Goeker M."/>
        </authorList>
    </citation>
    <scope>NUCLEOTIDE SEQUENCE [LARGE SCALE GENOMIC DNA]</scope>
    <source>
        <strain evidence="1 2">DSM 25521</strain>
    </source>
</reference>
<evidence type="ECO:0000313" key="1">
    <source>
        <dbReference type="EMBL" id="PTM49903.1"/>
    </source>
</evidence>
<dbReference type="RefSeq" id="WP_108179433.1">
    <property type="nucleotide sequence ID" value="NZ_PZZL01000016.1"/>
</dbReference>
<gene>
    <name evidence="1" type="ORF">C8P69_11617</name>
</gene>
<dbReference type="AlphaFoldDB" id="A0A2T4YWZ3"/>
<comment type="caution">
    <text evidence="1">The sequence shown here is derived from an EMBL/GenBank/DDBJ whole genome shotgun (WGS) entry which is preliminary data.</text>
</comment>
<name>A0A2T4YWZ3_9HYPH</name>